<evidence type="ECO:0000259" key="5">
    <source>
        <dbReference type="PROSITE" id="PS51123"/>
    </source>
</evidence>
<evidence type="ECO:0000256" key="4">
    <source>
        <dbReference type="PROSITE-ProRule" id="PRU00473"/>
    </source>
</evidence>
<dbReference type="STRING" id="762486.SAMN05444411_1063"/>
<evidence type="ECO:0000313" key="7">
    <source>
        <dbReference type="Proteomes" id="UP000199595"/>
    </source>
</evidence>
<dbReference type="SUPFAM" id="SSF103088">
    <property type="entry name" value="OmpA-like"/>
    <property type="match status" value="1"/>
</dbReference>
<dbReference type="Pfam" id="PF07676">
    <property type="entry name" value="PD40"/>
    <property type="match status" value="1"/>
</dbReference>
<dbReference type="InterPro" id="IPR050330">
    <property type="entry name" value="Bact_OuterMem_StrucFunc"/>
</dbReference>
<dbReference type="Pfam" id="PF00691">
    <property type="entry name" value="OmpA"/>
    <property type="match status" value="1"/>
</dbReference>
<dbReference type="OrthoDB" id="9809364at2"/>
<dbReference type="InterPro" id="IPR006664">
    <property type="entry name" value="OMP_bac"/>
</dbReference>
<proteinExistence type="predicted"/>
<keyword evidence="7" id="KW-1185">Reference proteome</keyword>
<evidence type="ECO:0000256" key="3">
    <source>
        <dbReference type="ARBA" id="ARBA00023237"/>
    </source>
</evidence>
<dbReference type="InterPro" id="IPR006665">
    <property type="entry name" value="OmpA-like"/>
</dbReference>
<keyword evidence="3" id="KW-0998">Cell outer membrane</keyword>
<dbReference type="PANTHER" id="PTHR30329:SF21">
    <property type="entry name" value="LIPOPROTEIN YIAD-RELATED"/>
    <property type="match status" value="1"/>
</dbReference>
<accession>A0A1H3C1D6</accession>
<name>A0A1H3C1D6_9FLAO</name>
<dbReference type="Proteomes" id="UP000199595">
    <property type="component" value="Unassembled WGS sequence"/>
</dbReference>
<protein>
    <submittedName>
        <fullName evidence="6">Outer membrane protein OmpA</fullName>
    </submittedName>
</protein>
<dbReference type="PROSITE" id="PS51123">
    <property type="entry name" value="OMPA_2"/>
    <property type="match status" value="1"/>
</dbReference>
<evidence type="ECO:0000313" key="6">
    <source>
        <dbReference type="EMBL" id="SDX47454.1"/>
    </source>
</evidence>
<keyword evidence="2 4" id="KW-0472">Membrane</keyword>
<dbReference type="RefSeq" id="WP_090123497.1">
    <property type="nucleotide sequence ID" value="NZ_FNNJ01000006.1"/>
</dbReference>
<evidence type="ECO:0000256" key="1">
    <source>
        <dbReference type="ARBA" id="ARBA00004442"/>
    </source>
</evidence>
<dbReference type="InterPro" id="IPR036737">
    <property type="entry name" value="OmpA-like_sf"/>
</dbReference>
<dbReference type="PANTHER" id="PTHR30329">
    <property type="entry name" value="STATOR ELEMENT OF FLAGELLAR MOTOR COMPLEX"/>
    <property type="match status" value="1"/>
</dbReference>
<organism evidence="6 7">
    <name type="scientific">Lutibacter oricola</name>
    <dbReference type="NCBI Taxonomy" id="762486"/>
    <lineage>
        <taxon>Bacteria</taxon>
        <taxon>Pseudomonadati</taxon>
        <taxon>Bacteroidota</taxon>
        <taxon>Flavobacteriia</taxon>
        <taxon>Flavobacteriales</taxon>
        <taxon>Flavobacteriaceae</taxon>
        <taxon>Lutibacter</taxon>
    </lineage>
</organism>
<dbReference type="CDD" id="cd07185">
    <property type="entry name" value="OmpA_C-like"/>
    <property type="match status" value="1"/>
</dbReference>
<dbReference type="AlphaFoldDB" id="A0A1H3C1D6"/>
<comment type="subcellular location">
    <subcellularLocation>
        <location evidence="1">Cell outer membrane</location>
    </subcellularLocation>
</comment>
<reference evidence="6 7" key="1">
    <citation type="submission" date="2016-10" db="EMBL/GenBank/DDBJ databases">
        <authorList>
            <person name="de Groot N.N."/>
        </authorList>
    </citation>
    <scope>NUCLEOTIDE SEQUENCE [LARGE SCALE GENOMIC DNA]</scope>
    <source>
        <strain evidence="6 7">DSM 24956</strain>
    </source>
</reference>
<gene>
    <name evidence="6" type="ORF">SAMN05444411_1063</name>
</gene>
<dbReference type="InterPro" id="IPR011659">
    <property type="entry name" value="WD40"/>
</dbReference>
<evidence type="ECO:0000256" key="2">
    <source>
        <dbReference type="ARBA" id="ARBA00023136"/>
    </source>
</evidence>
<dbReference type="EMBL" id="FNNJ01000006">
    <property type="protein sequence ID" value="SDX47454.1"/>
    <property type="molecule type" value="Genomic_DNA"/>
</dbReference>
<dbReference type="Gene3D" id="3.30.1330.60">
    <property type="entry name" value="OmpA-like domain"/>
    <property type="match status" value="1"/>
</dbReference>
<feature type="domain" description="OmpA-like" evidence="5">
    <location>
        <begin position="409"/>
        <end position="531"/>
    </location>
</feature>
<dbReference type="PRINTS" id="PR01021">
    <property type="entry name" value="OMPADOMAIN"/>
</dbReference>
<dbReference type="GO" id="GO:0009279">
    <property type="term" value="C:cell outer membrane"/>
    <property type="evidence" value="ECO:0007669"/>
    <property type="project" value="UniProtKB-SubCell"/>
</dbReference>
<sequence>MKKIVTFIFIVSFSILGFSQETEERYTIQNLSVNNRYSNFGTSLYGENQMIFAMPAKRNYIINNTWTTNNQPFLDLYVGDIKESGQLENIKKFSSKLNTRFHEADVTFTKDKKTVYFTRSNYFKGKYKKDTLGINRLKMFKATVGENDEWLNIESMPFNDDNYSCGHPSLSEDQSTLYFVSDMPGTLGKTDIFKVAVNGDGTYGPPVNLGPTINTEEREMFPYIDGNDELYYSTNGRDDGLGMLDIYVARFTPDGILEPVHLGNNINSERDDFAFIINKEKREGYFSSNRYRGKGDDDIYYFKEEIPLPKPVIVCKQIFNIIVKNRKTGELISNADINISKGSEAIIEGDFTDEKGAYKLEDVDCETEYTIEAGKRFFLSDTKLIKTSNKNELEQTIEMLISPDEFIVVREKVMIDINPIYFDYDKFNIRKDAARELDKVVKVMNKYPDLIVESGSHTDSRGRDAYNNYLSDKRALSTVDYIISKGISPERITGKGYGETQLTNKCSNGVRCTTEEHQLNRRTEFVIVNPEVIN</sequence>
<dbReference type="SUPFAM" id="SSF82171">
    <property type="entry name" value="DPP6 N-terminal domain-like"/>
    <property type="match status" value="1"/>
</dbReference>